<evidence type="ECO:0000313" key="2">
    <source>
        <dbReference type="Proteomes" id="UP001152467"/>
    </source>
</evidence>
<dbReference type="AlphaFoldDB" id="A0A9W4VNP2"/>
<gene>
    <name evidence="1" type="ORF">PSECIP111854_01259</name>
</gene>
<comment type="caution">
    <text evidence="1">The sequence shown here is derived from an EMBL/GenBank/DDBJ whole genome shotgun (WGS) entry which is preliminary data.</text>
</comment>
<sequence>MGCQTDIAEKIIDKGGDYLLALKANQSTLFEAVKRAFKAQRQQPMDGIIIEKIRVELRPESTIHKMPAR</sequence>
<dbReference type="PANTHER" id="PTHR30298:SF0">
    <property type="entry name" value="PROTEIN YBFL-RELATED"/>
    <property type="match status" value="1"/>
</dbReference>
<dbReference type="Proteomes" id="UP001152467">
    <property type="component" value="Unassembled WGS sequence"/>
</dbReference>
<dbReference type="PANTHER" id="PTHR30298">
    <property type="entry name" value="H REPEAT-ASSOCIATED PREDICTED TRANSPOSASE"/>
    <property type="match status" value="1"/>
</dbReference>
<dbReference type="EMBL" id="CAMAPC010000003">
    <property type="protein sequence ID" value="CAH9053891.1"/>
    <property type="molecule type" value="Genomic_DNA"/>
</dbReference>
<evidence type="ECO:0000313" key="1">
    <source>
        <dbReference type="EMBL" id="CAH9053891.1"/>
    </source>
</evidence>
<dbReference type="InterPro" id="IPR051698">
    <property type="entry name" value="Transposase_11-like"/>
</dbReference>
<name>A0A9W4VNP2_9GAMM</name>
<reference evidence="1" key="1">
    <citation type="submission" date="2022-07" db="EMBL/GenBank/DDBJ databases">
        <authorList>
            <person name="Criscuolo A."/>
        </authorList>
    </citation>
    <scope>NUCLEOTIDE SEQUENCE</scope>
    <source>
        <strain evidence="1">CIP111854</strain>
    </source>
</reference>
<organism evidence="1 2">
    <name type="scientific">Pseudoalteromonas holothuriae</name>
    <dbReference type="NCBI Taxonomy" id="2963714"/>
    <lineage>
        <taxon>Bacteria</taxon>
        <taxon>Pseudomonadati</taxon>
        <taxon>Pseudomonadota</taxon>
        <taxon>Gammaproteobacteria</taxon>
        <taxon>Alteromonadales</taxon>
        <taxon>Pseudoalteromonadaceae</taxon>
        <taxon>Pseudoalteromonas</taxon>
    </lineage>
</organism>
<evidence type="ECO:0008006" key="3">
    <source>
        <dbReference type="Google" id="ProtNLM"/>
    </source>
</evidence>
<protein>
    <recommendedName>
        <fullName evidence="3">Transposase</fullName>
    </recommendedName>
</protein>
<accession>A0A9W4VNP2</accession>
<proteinExistence type="predicted"/>
<keyword evidence="2" id="KW-1185">Reference proteome</keyword>